<name>A0A154W6B1_9PROT</name>
<dbReference type="PANTHER" id="PTHR39168:SF1">
    <property type="entry name" value="TRANSCRIPTIONAL REGULATORY PROTEIN"/>
    <property type="match status" value="1"/>
</dbReference>
<dbReference type="OrthoDB" id="9797716at2"/>
<dbReference type="SMART" id="SM00418">
    <property type="entry name" value="HTH_ARSR"/>
    <property type="match status" value="1"/>
</dbReference>
<dbReference type="NCBIfam" id="NF033788">
    <property type="entry name" value="HTH_metalloreg"/>
    <property type="match status" value="1"/>
</dbReference>
<dbReference type="PANTHER" id="PTHR39168">
    <property type="entry name" value="TRANSCRIPTIONAL REGULATOR-RELATED"/>
    <property type="match status" value="1"/>
</dbReference>
<dbReference type="STRING" id="580166.AUP43_07740"/>
<dbReference type="CDD" id="cd00090">
    <property type="entry name" value="HTH_ARSR"/>
    <property type="match status" value="1"/>
</dbReference>
<comment type="caution">
    <text evidence="2">The sequence shown here is derived from an EMBL/GenBank/DDBJ whole genome shotgun (WGS) entry which is preliminary data.</text>
</comment>
<dbReference type="GO" id="GO:0097063">
    <property type="term" value="F:cadmium ion sensor activity"/>
    <property type="evidence" value="ECO:0007669"/>
    <property type="project" value="TreeGrafter"/>
</dbReference>
<dbReference type="EMBL" id="LPXN01000100">
    <property type="protein sequence ID" value="KZD09086.1"/>
    <property type="molecule type" value="Genomic_DNA"/>
</dbReference>
<dbReference type="InterPro" id="IPR052543">
    <property type="entry name" value="HTH_Metal-responsive_Reg"/>
</dbReference>
<organism evidence="2 3">
    <name type="scientific">Oceanibaculum pacificum</name>
    <dbReference type="NCBI Taxonomy" id="580166"/>
    <lineage>
        <taxon>Bacteria</taxon>
        <taxon>Pseudomonadati</taxon>
        <taxon>Pseudomonadota</taxon>
        <taxon>Alphaproteobacteria</taxon>
        <taxon>Rhodospirillales</taxon>
        <taxon>Oceanibaculaceae</taxon>
        <taxon>Oceanibaculum</taxon>
    </lineage>
</organism>
<accession>A0A154W6B1</accession>
<dbReference type="Gene3D" id="1.10.10.10">
    <property type="entry name" value="Winged helix-like DNA-binding domain superfamily/Winged helix DNA-binding domain"/>
    <property type="match status" value="1"/>
</dbReference>
<dbReference type="GO" id="GO:0046686">
    <property type="term" value="P:response to cadmium ion"/>
    <property type="evidence" value="ECO:0007669"/>
    <property type="project" value="TreeGrafter"/>
</dbReference>
<evidence type="ECO:0000313" key="2">
    <source>
        <dbReference type="EMBL" id="KZD09086.1"/>
    </source>
</evidence>
<reference evidence="2 3" key="1">
    <citation type="submission" date="2015-12" db="EMBL/GenBank/DDBJ databases">
        <title>Genome sequence of Oceanibaculum pacificum MCCC 1A02656.</title>
        <authorList>
            <person name="Lu L."/>
            <person name="Lai Q."/>
            <person name="Shao Z."/>
            <person name="Qian P."/>
        </authorList>
    </citation>
    <scope>NUCLEOTIDE SEQUENCE [LARGE SCALE GENOMIC DNA]</scope>
    <source>
        <strain evidence="2 3">MCCC 1A02656</strain>
    </source>
</reference>
<proteinExistence type="predicted"/>
<dbReference type="Proteomes" id="UP000076400">
    <property type="component" value="Unassembled WGS sequence"/>
</dbReference>
<dbReference type="GO" id="GO:0003700">
    <property type="term" value="F:DNA-binding transcription factor activity"/>
    <property type="evidence" value="ECO:0007669"/>
    <property type="project" value="InterPro"/>
</dbReference>
<dbReference type="SUPFAM" id="SSF46785">
    <property type="entry name" value="Winged helix' DNA-binding domain"/>
    <property type="match status" value="1"/>
</dbReference>
<dbReference type="GO" id="GO:0010288">
    <property type="term" value="P:response to lead ion"/>
    <property type="evidence" value="ECO:0007669"/>
    <property type="project" value="TreeGrafter"/>
</dbReference>
<dbReference type="InterPro" id="IPR011991">
    <property type="entry name" value="ArsR-like_HTH"/>
</dbReference>
<dbReference type="AlphaFoldDB" id="A0A154W6B1"/>
<protein>
    <submittedName>
        <fullName evidence="2">ArsR family transcriptional regulator</fullName>
    </submittedName>
</protein>
<feature type="domain" description="HTH arsR-type" evidence="1">
    <location>
        <begin position="1"/>
        <end position="94"/>
    </location>
</feature>
<gene>
    <name evidence="2" type="ORF">AUP43_07740</name>
</gene>
<dbReference type="RefSeq" id="WP_067555111.1">
    <property type="nucleotide sequence ID" value="NZ_LPXN01000100.1"/>
</dbReference>
<evidence type="ECO:0000259" key="1">
    <source>
        <dbReference type="PROSITE" id="PS50987"/>
    </source>
</evidence>
<keyword evidence="3" id="KW-1185">Reference proteome</keyword>
<dbReference type="PRINTS" id="PR00778">
    <property type="entry name" value="HTHARSR"/>
</dbReference>
<sequence length="227" mass="23991">MKAGPDIALIASLLGDPARANMLTALMGGQALTAGELAAQAGVTAQTASTHLAKLEAGGLLTVRRQGRHRYFALSGSDVAQVLEGLMGLAIRAGHQRTRTGPKEPALRQARVCYDHLAGDLGVAMLDGLVRRGLIAEQGENLSLTPAGQDFTMEFGIDPGILATSSRRPLCKSCLDWSARRSHLAGALGAALLDRIYALGWARRLPDSRIVSFSPGGLKHFQRVFAT</sequence>
<dbReference type="GO" id="GO:0003677">
    <property type="term" value="F:DNA binding"/>
    <property type="evidence" value="ECO:0007669"/>
    <property type="project" value="TreeGrafter"/>
</dbReference>
<dbReference type="PROSITE" id="PS50987">
    <property type="entry name" value="HTH_ARSR_2"/>
    <property type="match status" value="1"/>
</dbReference>
<dbReference type="InterPro" id="IPR036390">
    <property type="entry name" value="WH_DNA-bd_sf"/>
</dbReference>
<dbReference type="InterPro" id="IPR036388">
    <property type="entry name" value="WH-like_DNA-bd_sf"/>
</dbReference>
<dbReference type="GO" id="GO:0032791">
    <property type="term" value="F:lead ion binding"/>
    <property type="evidence" value="ECO:0007669"/>
    <property type="project" value="TreeGrafter"/>
</dbReference>
<evidence type="ECO:0000313" key="3">
    <source>
        <dbReference type="Proteomes" id="UP000076400"/>
    </source>
</evidence>
<dbReference type="Pfam" id="PF12840">
    <property type="entry name" value="HTH_20"/>
    <property type="match status" value="1"/>
</dbReference>
<dbReference type="InterPro" id="IPR001845">
    <property type="entry name" value="HTH_ArsR_DNA-bd_dom"/>
</dbReference>